<dbReference type="InterPro" id="IPR013785">
    <property type="entry name" value="Aldolase_TIM"/>
</dbReference>
<reference evidence="6" key="2">
    <citation type="submission" date="2022-09" db="EMBL/GenBank/DDBJ databases">
        <title>Aerococcus urinae taxonomy study.</title>
        <authorList>
            <person name="Christensen J."/>
            <person name="Senneby E."/>
        </authorList>
    </citation>
    <scope>NUCLEOTIDE SEQUENCE</scope>
    <source>
        <strain evidence="6">LUND-41-B12</strain>
    </source>
</reference>
<dbReference type="EMBL" id="JAOTMY010000002">
    <property type="protein sequence ID" value="MCY3087438.1"/>
    <property type="molecule type" value="Genomic_DNA"/>
</dbReference>
<evidence type="ECO:0000313" key="9">
    <source>
        <dbReference type="Proteomes" id="UP001069047"/>
    </source>
</evidence>
<keyword evidence="3" id="KW-0285">Flavoprotein</keyword>
<dbReference type="PANTHER" id="PTHR32332:SF20">
    <property type="entry name" value="2-NITROPROPANE DIOXYGENASE-LIKE PROTEIN"/>
    <property type="match status" value="1"/>
</dbReference>
<dbReference type="GO" id="GO:0018580">
    <property type="term" value="F:nitronate monooxygenase activity"/>
    <property type="evidence" value="ECO:0007669"/>
    <property type="project" value="InterPro"/>
</dbReference>
<evidence type="ECO:0000313" key="8">
    <source>
        <dbReference type="Proteomes" id="UP000250354"/>
    </source>
</evidence>
<keyword evidence="4" id="KW-0288">FMN</keyword>
<accession>A0A9Q4DEV0</accession>
<name>A0A9Q4DEV0_9LACT</name>
<dbReference type="Pfam" id="PF03060">
    <property type="entry name" value="NMO"/>
    <property type="match status" value="1"/>
</dbReference>
<comment type="function">
    <text evidence="1">Nitronate monooxygenase that uses molecular oxygen to catalyze the oxidative denitrification of alkyl nitronates. Acts on propionate 3-nitronate (P3N), the presumed physiological substrate. Probably functions in the detoxification of P3N, a metabolic poison produced by plants and fungi as a defense mechanism.</text>
</comment>
<protein>
    <recommendedName>
        <fullName evidence="2">Probable nitronate monooxygenase</fullName>
    </recommendedName>
</protein>
<dbReference type="Gene3D" id="3.20.20.70">
    <property type="entry name" value="Aldolase class I"/>
    <property type="match status" value="1"/>
</dbReference>
<evidence type="ECO:0000313" key="7">
    <source>
        <dbReference type="EMBL" id="WWC53877.1"/>
    </source>
</evidence>
<dbReference type="GeneID" id="89334286"/>
<organism evidence="6 9">
    <name type="scientific">Aerococcus mictus</name>
    <dbReference type="NCBI Taxonomy" id="2976810"/>
    <lineage>
        <taxon>Bacteria</taxon>
        <taxon>Bacillati</taxon>
        <taxon>Bacillota</taxon>
        <taxon>Bacilli</taxon>
        <taxon>Lactobacillales</taxon>
        <taxon>Aerococcaceae</taxon>
        <taxon>Aerococcus</taxon>
    </lineage>
</organism>
<dbReference type="CDD" id="cd04730">
    <property type="entry name" value="NPD_like"/>
    <property type="match status" value="1"/>
</dbReference>
<keyword evidence="5" id="KW-0560">Oxidoreductase</keyword>
<dbReference type="AlphaFoldDB" id="A0A9Q4DEV0"/>
<proteinExistence type="predicted"/>
<gene>
    <name evidence="6" type="primary">fabK</name>
    <name evidence="7" type="ORF">DBT44_0005570</name>
    <name evidence="6" type="ORF">ODY61_04800</name>
</gene>
<dbReference type="InterPro" id="IPR004136">
    <property type="entry name" value="NMO"/>
</dbReference>
<reference evidence="7" key="3">
    <citation type="submission" date="2024-02" db="EMBL/GenBank/DDBJ databases">
        <authorList>
            <person name="Choi B."/>
        </authorList>
    </citation>
    <scope>NUCLEOTIDE SEQUENCE</scope>
    <source>
        <strain evidence="7">UMB1016</strain>
    </source>
</reference>
<dbReference type="NCBIfam" id="TIGR03151">
    <property type="entry name" value="enACPred_II"/>
    <property type="match status" value="1"/>
</dbReference>
<dbReference type="RefSeq" id="WP_256374787.1">
    <property type="nucleotide sequence ID" value="NZ_CAJHLL010000002.1"/>
</dbReference>
<evidence type="ECO:0000256" key="1">
    <source>
        <dbReference type="ARBA" id="ARBA00003535"/>
    </source>
</evidence>
<dbReference type="PANTHER" id="PTHR32332">
    <property type="entry name" value="2-NITROPROPANE DIOXYGENASE"/>
    <property type="match status" value="1"/>
</dbReference>
<evidence type="ECO:0000256" key="5">
    <source>
        <dbReference type="ARBA" id="ARBA00023002"/>
    </source>
</evidence>
<reference evidence="7 8" key="1">
    <citation type="journal article" date="2020" name="J. Bacteriol.">
        <title>Aerococcus urinae Isolated from Women with Lower Urinary Tract Symptoms: In Vitro Aggregation and Genome Analysis.</title>
        <authorList>
            <person name="Hilt E.E."/>
            <person name="Putonti C."/>
            <person name="Thomas-White K."/>
            <person name="Lewis A.L."/>
            <person name="Visick K.L."/>
            <person name="Gilbert N.M."/>
            <person name="Wolfe A.J."/>
        </authorList>
    </citation>
    <scope>NUCLEOTIDE SEQUENCE [LARGE SCALE GENOMIC DNA]</scope>
    <source>
        <strain evidence="7 8">UMB1016</strain>
    </source>
</reference>
<dbReference type="Proteomes" id="UP001069047">
    <property type="component" value="Unassembled WGS sequence"/>
</dbReference>
<dbReference type="Proteomes" id="UP000250354">
    <property type="component" value="Chromosome"/>
</dbReference>
<dbReference type="InterPro" id="IPR017569">
    <property type="entry name" value="Enoyl_ACP_red-II_put"/>
</dbReference>
<dbReference type="SUPFAM" id="SSF51412">
    <property type="entry name" value="Inosine monophosphate dehydrogenase (IMPDH)"/>
    <property type="match status" value="1"/>
</dbReference>
<evidence type="ECO:0000256" key="3">
    <source>
        <dbReference type="ARBA" id="ARBA00022630"/>
    </source>
</evidence>
<evidence type="ECO:0000256" key="4">
    <source>
        <dbReference type="ARBA" id="ARBA00022643"/>
    </source>
</evidence>
<keyword evidence="8" id="KW-1185">Reference proteome</keyword>
<dbReference type="EMBL" id="CP145132">
    <property type="protein sequence ID" value="WWC53877.1"/>
    <property type="molecule type" value="Genomic_DNA"/>
</dbReference>
<sequence>MNTLWKQMGVKYPIIQGAMAWVADPDLASAVSNAGGLGVVGTGNDPVEVVREKVETMKAKTDKPFAINVMLLNPHVEEVVDYLCQSGISTVTTGAGSPGRFMKQFREANIKVIPVVASVALARRMEKEGVDAVVVEGTESGGHVGKTTTMALLPQVVDAVNIPVIAAGGIGDGRGMAAALMLGACGIQVGTRFVCAKESNAHPNFKEKIIKAKDIDTVTTGEATGHPVRVLRNRLTKEYLRVERIEAGKENPDWERLEALGRGALRRAVVEGDTQNSSLMAGQIAGLINKEESCQEILQSYMDVCQATIREKASEWL</sequence>
<evidence type="ECO:0000256" key="2">
    <source>
        <dbReference type="ARBA" id="ARBA00013457"/>
    </source>
</evidence>
<evidence type="ECO:0000313" key="6">
    <source>
        <dbReference type="EMBL" id="MCY3087438.1"/>
    </source>
</evidence>